<comment type="caution">
    <text evidence="1">The sequence shown here is derived from an EMBL/GenBank/DDBJ whole genome shotgun (WGS) entry which is preliminary data.</text>
</comment>
<protein>
    <submittedName>
        <fullName evidence="1">Uncharacterized protein</fullName>
    </submittedName>
</protein>
<dbReference type="AlphaFoldDB" id="A0A164P2B1"/>
<name>A0A164P2B1_9CRUS</name>
<reference evidence="1 2" key="1">
    <citation type="submission" date="2016-03" db="EMBL/GenBank/DDBJ databases">
        <title>EvidentialGene: Evidence-directed Construction of Genes on Genomes.</title>
        <authorList>
            <person name="Gilbert D.G."/>
            <person name="Choi J.-H."/>
            <person name="Mockaitis K."/>
            <person name="Colbourne J."/>
            <person name="Pfrender M."/>
        </authorList>
    </citation>
    <scope>NUCLEOTIDE SEQUENCE [LARGE SCALE GENOMIC DNA]</scope>
    <source>
        <strain evidence="1 2">Xinb3</strain>
        <tissue evidence="1">Complete organism</tissue>
    </source>
</reference>
<organism evidence="1 2">
    <name type="scientific">Daphnia magna</name>
    <dbReference type="NCBI Taxonomy" id="35525"/>
    <lineage>
        <taxon>Eukaryota</taxon>
        <taxon>Metazoa</taxon>
        <taxon>Ecdysozoa</taxon>
        <taxon>Arthropoda</taxon>
        <taxon>Crustacea</taxon>
        <taxon>Branchiopoda</taxon>
        <taxon>Diplostraca</taxon>
        <taxon>Cladocera</taxon>
        <taxon>Anomopoda</taxon>
        <taxon>Daphniidae</taxon>
        <taxon>Daphnia</taxon>
    </lineage>
</organism>
<sequence>MEQIYLYPISSLSDVYTLCRHHRSVLYLVMGVDKEVIPISTPHSTWLFVCVCVCTYSESSTFAASVHLFPRAVFFFWLLLGVLMEPASLFS</sequence>
<proteinExistence type="predicted"/>
<evidence type="ECO:0000313" key="2">
    <source>
        <dbReference type="Proteomes" id="UP000076858"/>
    </source>
</evidence>
<keyword evidence="2" id="KW-1185">Reference proteome</keyword>
<dbReference type="EMBL" id="LRGB01002724">
    <property type="protein sequence ID" value="KZS06451.1"/>
    <property type="molecule type" value="Genomic_DNA"/>
</dbReference>
<dbReference type="Proteomes" id="UP000076858">
    <property type="component" value="Unassembled WGS sequence"/>
</dbReference>
<evidence type="ECO:0000313" key="1">
    <source>
        <dbReference type="EMBL" id="KZS06451.1"/>
    </source>
</evidence>
<gene>
    <name evidence="1" type="ORF">APZ42_030090</name>
</gene>
<accession>A0A164P2B1</accession>